<evidence type="ECO:0000259" key="3">
    <source>
        <dbReference type="PROSITE" id="PS50102"/>
    </source>
</evidence>
<evidence type="ECO:0000256" key="2">
    <source>
        <dbReference type="PROSITE-ProRule" id="PRU00176"/>
    </source>
</evidence>
<dbReference type="OrthoDB" id="272703at2759"/>
<evidence type="ECO:0000313" key="5">
    <source>
        <dbReference type="Proteomes" id="UP000758155"/>
    </source>
</evidence>
<keyword evidence="1 2" id="KW-0694">RNA-binding</keyword>
<dbReference type="AlphaFoldDB" id="A0A9P5C4T6"/>
<evidence type="ECO:0000313" key="4">
    <source>
        <dbReference type="EMBL" id="KAF3044794.1"/>
    </source>
</evidence>
<accession>A0A9P5C4T6</accession>
<organism evidence="4 5">
    <name type="scientific">Didymella heteroderae</name>
    <dbReference type="NCBI Taxonomy" id="1769908"/>
    <lineage>
        <taxon>Eukaryota</taxon>
        <taxon>Fungi</taxon>
        <taxon>Dikarya</taxon>
        <taxon>Ascomycota</taxon>
        <taxon>Pezizomycotina</taxon>
        <taxon>Dothideomycetes</taxon>
        <taxon>Pleosporomycetidae</taxon>
        <taxon>Pleosporales</taxon>
        <taxon>Pleosporineae</taxon>
        <taxon>Didymellaceae</taxon>
        <taxon>Didymella</taxon>
    </lineage>
</organism>
<dbReference type="Proteomes" id="UP000758155">
    <property type="component" value="Unassembled WGS sequence"/>
</dbReference>
<dbReference type="EMBL" id="SWKV01000008">
    <property type="protein sequence ID" value="KAF3044794.1"/>
    <property type="molecule type" value="Genomic_DNA"/>
</dbReference>
<dbReference type="Pfam" id="PF00076">
    <property type="entry name" value="RRM_1"/>
    <property type="match status" value="2"/>
</dbReference>
<comment type="caution">
    <text evidence="4">The sequence shown here is derived from an EMBL/GenBank/DDBJ whole genome shotgun (WGS) entry which is preliminary data.</text>
</comment>
<sequence>MSVHRAISLSRFALTRGFTSRRATGSILHLASTAARPRHFTSSARIQEGAIQTPATGPKVPLTAARNGAPGKNAHAIAITKLPWNTAPSDVQQLLRDAGVNVKKLQFRVERFTFQSDTCAFVELGGKEQVQKAVKALDSLKLGTRTLKVSPLSDTFYWDSGFKKDQRFFFYDTTTPSQAIQGLLEGRRYTIFVENPGWPTKKDADKSVNVQRRELLNKVFEPFNVEAFGGINPVWKTDKRNNMTFLTHVEFATKEDALRAMDALNNTVIEGKRVELRPHTIIAKRAEQIGKVDEGVLTQLQEAGLLTTEPGPASM</sequence>
<dbReference type="SUPFAM" id="SSF54928">
    <property type="entry name" value="RNA-binding domain, RBD"/>
    <property type="match status" value="1"/>
</dbReference>
<reference evidence="4" key="1">
    <citation type="submission" date="2019-04" db="EMBL/GenBank/DDBJ databases">
        <title>Sequencing of skin fungus with MAO and IRED activity.</title>
        <authorList>
            <person name="Marsaioli A.J."/>
            <person name="Bonatto J.M.C."/>
            <person name="Reis Junior O."/>
        </authorList>
    </citation>
    <scope>NUCLEOTIDE SEQUENCE</scope>
    <source>
        <strain evidence="4">28M1</strain>
    </source>
</reference>
<proteinExistence type="predicted"/>
<gene>
    <name evidence="4" type="ORF">E8E12_010676</name>
</gene>
<name>A0A9P5C4T6_9PLEO</name>
<dbReference type="CDD" id="cd00590">
    <property type="entry name" value="RRM_SF"/>
    <property type="match status" value="2"/>
</dbReference>
<dbReference type="GO" id="GO:0003729">
    <property type="term" value="F:mRNA binding"/>
    <property type="evidence" value="ECO:0007669"/>
    <property type="project" value="TreeGrafter"/>
</dbReference>
<dbReference type="InterPro" id="IPR000504">
    <property type="entry name" value="RRM_dom"/>
</dbReference>
<keyword evidence="5" id="KW-1185">Reference proteome</keyword>
<dbReference type="PANTHER" id="PTHR48025">
    <property type="entry name" value="OS02G0815200 PROTEIN"/>
    <property type="match status" value="1"/>
</dbReference>
<dbReference type="InterPro" id="IPR050502">
    <property type="entry name" value="Euk_RNA-bind_prot"/>
</dbReference>
<dbReference type="SMART" id="SM00360">
    <property type="entry name" value="RRM"/>
    <property type="match status" value="2"/>
</dbReference>
<dbReference type="Gene3D" id="3.30.70.330">
    <property type="match status" value="2"/>
</dbReference>
<dbReference type="InterPro" id="IPR035979">
    <property type="entry name" value="RBD_domain_sf"/>
</dbReference>
<protein>
    <recommendedName>
        <fullName evidence="3">RRM domain-containing protein</fullName>
    </recommendedName>
</protein>
<dbReference type="PROSITE" id="PS50102">
    <property type="entry name" value="RRM"/>
    <property type="match status" value="1"/>
</dbReference>
<dbReference type="PANTHER" id="PTHR48025:SF17">
    <property type="entry name" value="28 KDA RIBONUCLEOPROTEIN, CHLOROPLASTIC"/>
    <property type="match status" value="1"/>
</dbReference>
<feature type="domain" description="RRM" evidence="3">
    <location>
        <begin position="75"/>
        <end position="154"/>
    </location>
</feature>
<evidence type="ECO:0000256" key="1">
    <source>
        <dbReference type="ARBA" id="ARBA00022884"/>
    </source>
</evidence>
<dbReference type="InterPro" id="IPR012677">
    <property type="entry name" value="Nucleotide-bd_a/b_plait_sf"/>
</dbReference>